<sequence length="89" mass="10659">MYRVIRCPGCQTFTYVDPYQHWKLCHICGEVIDASRAPVYLEVLDHRDADDLICRLESFLNDVGREDLDEDEKSKLRSEYTRWVRSWMT</sequence>
<comment type="caution">
    <text evidence="1">The sequence shown here is derived from an EMBL/GenBank/DDBJ whole genome shotgun (WGS) entry which is preliminary data.</text>
</comment>
<gene>
    <name evidence="1" type="ORF">HWN36_02345</name>
</gene>
<dbReference type="Proteomes" id="UP000570823">
    <property type="component" value="Unassembled WGS sequence"/>
</dbReference>
<protein>
    <submittedName>
        <fullName evidence="1">DUF1922 domain-containing protein</fullName>
    </submittedName>
</protein>
<dbReference type="Gene3D" id="3.90.820.10">
    <property type="entry name" value="Structural Genomics, Unknown Function 30-nov-00 1gh9 Mol_id"/>
    <property type="match status" value="1"/>
</dbReference>
<name>A0A7K4HLM6_9EURY</name>
<dbReference type="RefSeq" id="WP_176787877.1">
    <property type="nucleotide sequence ID" value="NZ_JABXWR010000001.1"/>
</dbReference>
<evidence type="ECO:0000313" key="2">
    <source>
        <dbReference type="Proteomes" id="UP000570823"/>
    </source>
</evidence>
<dbReference type="OrthoDB" id="108510at2157"/>
<evidence type="ECO:0000313" key="1">
    <source>
        <dbReference type="EMBL" id="NVO66175.1"/>
    </source>
</evidence>
<accession>A0A7K4HLM6</accession>
<organism evidence="1 2">
    <name type="scientific">Methanofollis tationis</name>
    <dbReference type="NCBI Taxonomy" id="81417"/>
    <lineage>
        <taxon>Archaea</taxon>
        <taxon>Methanobacteriati</taxon>
        <taxon>Methanobacteriota</taxon>
        <taxon>Stenosarchaea group</taxon>
        <taxon>Methanomicrobia</taxon>
        <taxon>Methanomicrobiales</taxon>
        <taxon>Methanomicrobiaceae</taxon>
        <taxon>Methanofollis</taxon>
    </lineage>
</organism>
<proteinExistence type="predicted"/>
<keyword evidence="2" id="KW-1185">Reference proteome</keyword>
<reference evidence="1 2" key="1">
    <citation type="submission" date="2020-06" db="EMBL/GenBank/DDBJ databases">
        <title>Methanofollis fontis sp. nov., a methanogen isolated from marine sediments near a cold seep at Four-Way Closure Ridge offshore southwestern Taiwan.</title>
        <authorList>
            <person name="Chen S.-C."/>
            <person name="Teng N.-H."/>
            <person name="Lin Y.-S."/>
            <person name="Lai M.-C."/>
            <person name="Chen H.-H."/>
            <person name="Wang C.-C."/>
        </authorList>
    </citation>
    <scope>NUCLEOTIDE SEQUENCE [LARGE SCALE GENOMIC DNA]</scope>
    <source>
        <strain evidence="1 2">DSM 2702</strain>
    </source>
</reference>
<dbReference type="AlphaFoldDB" id="A0A7K4HLM6"/>
<dbReference type="EMBL" id="JABXWR010000001">
    <property type="protein sequence ID" value="NVO66175.1"/>
    <property type="molecule type" value="Genomic_DNA"/>
</dbReference>